<dbReference type="InterPro" id="IPR001660">
    <property type="entry name" value="SAM"/>
</dbReference>
<dbReference type="AlphaFoldDB" id="A0AA40I6X0"/>
<accession>A0AA40I6X0</accession>
<feature type="region of interest" description="Disordered" evidence="1">
    <location>
        <begin position="1"/>
        <end position="22"/>
    </location>
</feature>
<evidence type="ECO:0000313" key="4">
    <source>
        <dbReference type="Proteomes" id="UP001177744"/>
    </source>
</evidence>
<keyword evidence="4" id="KW-1185">Reference proteome</keyword>
<dbReference type="EMBL" id="JAULJE010000004">
    <property type="protein sequence ID" value="KAK1344155.1"/>
    <property type="molecule type" value="Genomic_DNA"/>
</dbReference>
<reference evidence="3" key="1">
    <citation type="submission" date="2023-06" db="EMBL/GenBank/DDBJ databases">
        <title>Reference genome for the Northern bat (Eptesicus nilssonii), a most northern bat species.</title>
        <authorList>
            <person name="Laine V.N."/>
            <person name="Pulliainen A.T."/>
            <person name="Lilley T.M."/>
        </authorList>
    </citation>
    <scope>NUCLEOTIDE SEQUENCE</scope>
    <source>
        <strain evidence="3">BLF_Eptnil</strain>
        <tissue evidence="3">Kidney</tissue>
    </source>
</reference>
<dbReference type="InterPro" id="IPR013761">
    <property type="entry name" value="SAM/pointed_sf"/>
</dbReference>
<dbReference type="Proteomes" id="UP001177744">
    <property type="component" value="Unassembled WGS sequence"/>
</dbReference>
<name>A0AA40I6X0_CNENI</name>
<dbReference type="PANTHER" id="PTHR12247">
    <property type="entry name" value="POLYCOMB GROUP PROTEIN"/>
    <property type="match status" value="1"/>
</dbReference>
<dbReference type="GO" id="GO:0005634">
    <property type="term" value="C:nucleus"/>
    <property type="evidence" value="ECO:0007669"/>
    <property type="project" value="TreeGrafter"/>
</dbReference>
<organism evidence="3 4">
    <name type="scientific">Cnephaeus nilssonii</name>
    <name type="common">Northern bat</name>
    <name type="synonym">Eptesicus nilssonii</name>
    <dbReference type="NCBI Taxonomy" id="3371016"/>
    <lineage>
        <taxon>Eukaryota</taxon>
        <taxon>Metazoa</taxon>
        <taxon>Chordata</taxon>
        <taxon>Craniata</taxon>
        <taxon>Vertebrata</taxon>
        <taxon>Euteleostomi</taxon>
        <taxon>Mammalia</taxon>
        <taxon>Eutheria</taxon>
        <taxon>Laurasiatheria</taxon>
        <taxon>Chiroptera</taxon>
        <taxon>Yangochiroptera</taxon>
        <taxon>Vespertilionidae</taxon>
        <taxon>Cnephaeus</taxon>
    </lineage>
</organism>
<dbReference type="CDD" id="cd09579">
    <property type="entry name" value="SAM_Samd7_11"/>
    <property type="match status" value="1"/>
</dbReference>
<dbReference type="SMART" id="SM00454">
    <property type="entry name" value="SAM"/>
    <property type="match status" value="1"/>
</dbReference>
<feature type="domain" description="SAM" evidence="2">
    <location>
        <begin position="420"/>
        <end position="466"/>
    </location>
</feature>
<evidence type="ECO:0000313" key="3">
    <source>
        <dbReference type="EMBL" id="KAK1344155.1"/>
    </source>
</evidence>
<gene>
    <name evidence="3" type="ORF">QTO34_014715</name>
</gene>
<dbReference type="GO" id="GO:0003682">
    <property type="term" value="F:chromatin binding"/>
    <property type="evidence" value="ECO:0007669"/>
    <property type="project" value="TreeGrafter"/>
</dbReference>
<dbReference type="GO" id="GO:0042393">
    <property type="term" value="F:histone binding"/>
    <property type="evidence" value="ECO:0007669"/>
    <property type="project" value="TreeGrafter"/>
</dbReference>
<dbReference type="PROSITE" id="PS50105">
    <property type="entry name" value="SAM_DOMAIN"/>
    <property type="match status" value="1"/>
</dbReference>
<feature type="region of interest" description="Disordered" evidence="1">
    <location>
        <begin position="281"/>
        <end position="303"/>
    </location>
</feature>
<sequence length="541" mass="60675">MDPAEPRRNMPVPGEPGSPEERYLCRLSNGMTLEDGSEEPRDLDKYWSQQIEESTTVVTLQTTEIGVPEMTLMELRHMIQSLDFMRNLKATLENSLKEVETHYATQMEKLSRILLQLESELEDALPSTVAPTDPRQFCVPYRIGSSVQPNANMPNMMSNRVYSGWGILPPESLKAMARKNEMIQRQHTARLEMEMHAIYQQRRIDKMNPTGFAGLGVPFPYGSSIPSGPATCHGRSMLPAGDLHLHRRSLRSLHGNPMLVATGSHYLEGWGQKCRRLRRGTGNQKVLDSDIESSKSQAEEKSIGQVHVIPYEEDEYAKDPETEALNNQKSSEVNEKPTAVLANTCRELEPTQREPWGTHDAPMEAKAWDGGREKVSEQVFSACGEKNEVYPPVPQPSLPGTHVLVTRGETLSLDDDIQKWTVSDVHSFIRGLPGCSDYAQVFKDHAIDGETLPLLTEEHLRSTMGLKLGPALKIQLQVSQHMESTFYKKSFSLPTHTKQAFDQPAATSPLLDFNSWGDTLDRTCSQDTIIPKGIERDSVKN</sequence>
<dbReference type="PANTHER" id="PTHR12247:SF89">
    <property type="entry name" value="STERILE ALPHA MOTIF DOMAIN-CONTAINING PROTEIN 7"/>
    <property type="match status" value="1"/>
</dbReference>
<evidence type="ECO:0000259" key="2">
    <source>
        <dbReference type="PROSITE" id="PS50105"/>
    </source>
</evidence>
<dbReference type="InterPro" id="IPR050548">
    <property type="entry name" value="PcG_chromatin_remod_factors"/>
</dbReference>
<dbReference type="GO" id="GO:0045892">
    <property type="term" value="P:negative regulation of DNA-templated transcription"/>
    <property type="evidence" value="ECO:0007669"/>
    <property type="project" value="TreeGrafter"/>
</dbReference>
<comment type="caution">
    <text evidence="3">The sequence shown here is derived from an EMBL/GenBank/DDBJ whole genome shotgun (WGS) entry which is preliminary data.</text>
</comment>
<dbReference type="Gene3D" id="1.10.150.50">
    <property type="entry name" value="Transcription Factor, Ets-1"/>
    <property type="match status" value="1"/>
</dbReference>
<evidence type="ECO:0000256" key="1">
    <source>
        <dbReference type="SAM" id="MobiDB-lite"/>
    </source>
</evidence>
<dbReference type="SUPFAM" id="SSF47769">
    <property type="entry name" value="SAM/Pointed domain"/>
    <property type="match status" value="1"/>
</dbReference>
<proteinExistence type="predicted"/>
<protein>
    <recommendedName>
        <fullName evidence="2">SAM domain-containing protein</fullName>
    </recommendedName>
</protein>
<dbReference type="Pfam" id="PF00536">
    <property type="entry name" value="SAM_1"/>
    <property type="match status" value="1"/>
</dbReference>